<dbReference type="STRING" id="1090615.SAMN04515671_1851"/>
<dbReference type="Pfam" id="PF03861">
    <property type="entry name" value="ANTAR"/>
    <property type="match status" value="1"/>
</dbReference>
<organism evidence="4 5">
    <name type="scientific">Nakamurella panacisegetis</name>
    <dbReference type="NCBI Taxonomy" id="1090615"/>
    <lineage>
        <taxon>Bacteria</taxon>
        <taxon>Bacillati</taxon>
        <taxon>Actinomycetota</taxon>
        <taxon>Actinomycetes</taxon>
        <taxon>Nakamurellales</taxon>
        <taxon>Nakamurellaceae</taxon>
        <taxon>Nakamurella</taxon>
    </lineage>
</organism>
<dbReference type="OrthoDB" id="7466251at2"/>
<dbReference type="InterPro" id="IPR005561">
    <property type="entry name" value="ANTAR"/>
</dbReference>
<dbReference type="AlphaFoldDB" id="A0A1H0LYN5"/>
<dbReference type="SUPFAM" id="SSF55781">
    <property type="entry name" value="GAF domain-like"/>
    <property type="match status" value="1"/>
</dbReference>
<dbReference type="Proteomes" id="UP000198741">
    <property type="component" value="Chromosome I"/>
</dbReference>
<accession>A0A1H0LYN5</accession>
<gene>
    <name evidence="4" type="ORF">SAMN04515671_1851</name>
</gene>
<dbReference type="InterPro" id="IPR003018">
    <property type="entry name" value="GAF"/>
</dbReference>
<evidence type="ECO:0000259" key="3">
    <source>
        <dbReference type="PROSITE" id="PS50921"/>
    </source>
</evidence>
<dbReference type="GO" id="GO:0003723">
    <property type="term" value="F:RNA binding"/>
    <property type="evidence" value="ECO:0007669"/>
    <property type="project" value="InterPro"/>
</dbReference>
<dbReference type="EMBL" id="LT629710">
    <property type="protein sequence ID" value="SDO73030.1"/>
    <property type="molecule type" value="Genomic_DNA"/>
</dbReference>
<protein>
    <submittedName>
        <fullName evidence="4">GAF domain-containing protein</fullName>
    </submittedName>
</protein>
<evidence type="ECO:0000256" key="2">
    <source>
        <dbReference type="ARBA" id="ARBA00023163"/>
    </source>
</evidence>
<dbReference type="InterPro" id="IPR029016">
    <property type="entry name" value="GAF-like_dom_sf"/>
</dbReference>
<dbReference type="SMART" id="SM01012">
    <property type="entry name" value="ANTAR"/>
    <property type="match status" value="1"/>
</dbReference>
<dbReference type="PROSITE" id="PS50921">
    <property type="entry name" value="ANTAR"/>
    <property type="match status" value="1"/>
</dbReference>
<evidence type="ECO:0000313" key="4">
    <source>
        <dbReference type="EMBL" id="SDO73030.1"/>
    </source>
</evidence>
<dbReference type="Gene3D" id="3.30.450.40">
    <property type="match status" value="1"/>
</dbReference>
<evidence type="ECO:0000313" key="5">
    <source>
        <dbReference type="Proteomes" id="UP000198741"/>
    </source>
</evidence>
<feature type="domain" description="ANTAR" evidence="3">
    <location>
        <begin position="160"/>
        <end position="221"/>
    </location>
</feature>
<name>A0A1H0LYN5_9ACTN</name>
<dbReference type="Gene3D" id="1.10.10.10">
    <property type="entry name" value="Winged helix-like DNA-binding domain superfamily/Winged helix DNA-binding domain"/>
    <property type="match status" value="1"/>
</dbReference>
<reference evidence="4 5" key="1">
    <citation type="submission" date="2016-10" db="EMBL/GenBank/DDBJ databases">
        <authorList>
            <person name="de Groot N.N."/>
        </authorList>
    </citation>
    <scope>NUCLEOTIDE SEQUENCE [LARGE SCALE GENOMIC DNA]</scope>
    <source>
        <strain evidence="5">P4-7,KCTC 19426,CECT 7604</strain>
    </source>
</reference>
<dbReference type="Pfam" id="PF01590">
    <property type="entry name" value="GAF"/>
    <property type="match status" value="1"/>
</dbReference>
<evidence type="ECO:0000256" key="1">
    <source>
        <dbReference type="ARBA" id="ARBA00023015"/>
    </source>
</evidence>
<keyword evidence="1" id="KW-0805">Transcription regulation</keyword>
<dbReference type="InterPro" id="IPR036388">
    <property type="entry name" value="WH-like_DNA-bd_sf"/>
</dbReference>
<proteinExistence type="predicted"/>
<keyword evidence="2" id="KW-0804">Transcription</keyword>
<sequence length="232" mass="24307">MTDPVRMLSRLGRVLASTPADRSLPERLALAGCDILAVDGVSITIDAAGPNRTTLAATDPVARTLEELQDVLGQGPCWDAAAHASVQQTGLTPEDDRRWPEFCPAARAAVGPRTVVGLPMRPSSQVMGVLSVHLARSAELPSGVELAQFFADTVGAALLTDPAMHESDDNAGPWSSRATVHQATGMVIVQLGIPAADALAVLRAHAYALNTSLDDVAARVVSRQLDFGKDTT</sequence>
<keyword evidence="5" id="KW-1185">Reference proteome</keyword>
<dbReference type="RefSeq" id="WP_090475703.1">
    <property type="nucleotide sequence ID" value="NZ_LT629710.1"/>
</dbReference>